<evidence type="ECO:0000256" key="1">
    <source>
        <dbReference type="ARBA" id="ARBA00010203"/>
    </source>
</evidence>
<dbReference type="SUPFAM" id="SSF53335">
    <property type="entry name" value="S-adenosyl-L-methionine-dependent methyltransferases"/>
    <property type="match status" value="1"/>
</dbReference>
<dbReference type="Pfam" id="PF01555">
    <property type="entry name" value="N6_N4_Mtase"/>
    <property type="match status" value="1"/>
</dbReference>
<evidence type="ECO:0000256" key="4">
    <source>
        <dbReference type="ARBA" id="ARBA00022679"/>
    </source>
</evidence>
<dbReference type="GO" id="GO:0003677">
    <property type="term" value="F:DNA binding"/>
    <property type="evidence" value="ECO:0007669"/>
    <property type="project" value="UniProtKB-KW"/>
</dbReference>
<keyword evidence="6" id="KW-0680">Restriction system</keyword>
<reference evidence="10" key="1">
    <citation type="submission" date="2020-03" db="EMBL/GenBank/DDBJ databases">
        <title>The deep terrestrial virosphere.</title>
        <authorList>
            <person name="Holmfeldt K."/>
            <person name="Nilsson E."/>
            <person name="Simone D."/>
            <person name="Lopez-Fernandez M."/>
            <person name="Wu X."/>
            <person name="de Brujin I."/>
            <person name="Lundin D."/>
            <person name="Andersson A."/>
            <person name="Bertilsson S."/>
            <person name="Dopson M."/>
        </authorList>
    </citation>
    <scope>NUCLEOTIDE SEQUENCE</scope>
    <source>
        <strain evidence="10">TM448A00732</strain>
    </source>
</reference>
<keyword evidence="4 10" id="KW-0808">Transferase</keyword>
<dbReference type="EC" id="2.1.1.113" evidence="2"/>
<comment type="similarity">
    <text evidence="1">Belongs to the N(4)/N(6)-methyltransferase family. N(4) subfamily.</text>
</comment>
<evidence type="ECO:0000256" key="5">
    <source>
        <dbReference type="ARBA" id="ARBA00022691"/>
    </source>
</evidence>
<organism evidence="10">
    <name type="scientific">viral metagenome</name>
    <dbReference type="NCBI Taxonomy" id="1070528"/>
    <lineage>
        <taxon>unclassified sequences</taxon>
        <taxon>metagenomes</taxon>
        <taxon>organismal metagenomes</taxon>
    </lineage>
</organism>
<dbReference type="GO" id="GO:0009307">
    <property type="term" value="P:DNA restriction-modification system"/>
    <property type="evidence" value="ECO:0007669"/>
    <property type="project" value="UniProtKB-KW"/>
</dbReference>
<gene>
    <name evidence="10" type="ORF">TM448A00732_0022</name>
</gene>
<keyword evidence="7" id="KW-0238">DNA-binding</keyword>
<evidence type="ECO:0000256" key="8">
    <source>
        <dbReference type="ARBA" id="ARBA00049120"/>
    </source>
</evidence>
<accession>A0A6H1ZJT2</accession>
<dbReference type="InterPro" id="IPR017985">
    <property type="entry name" value="MeTrfase_CN4_CS"/>
</dbReference>
<protein>
    <recommendedName>
        <fullName evidence="2">site-specific DNA-methyltransferase (cytosine-N(4)-specific)</fullName>
        <ecNumber evidence="2">2.1.1.113</ecNumber>
    </recommendedName>
</protein>
<dbReference type="GO" id="GO:0015667">
    <property type="term" value="F:site-specific DNA-methyltransferase (cytosine-N4-specific) activity"/>
    <property type="evidence" value="ECO:0007669"/>
    <property type="project" value="UniProtKB-EC"/>
</dbReference>
<dbReference type="InterPro" id="IPR001091">
    <property type="entry name" value="RM_Methyltransferase"/>
</dbReference>
<evidence type="ECO:0000256" key="3">
    <source>
        <dbReference type="ARBA" id="ARBA00022603"/>
    </source>
</evidence>
<keyword evidence="5" id="KW-0949">S-adenosyl-L-methionine</keyword>
<feature type="domain" description="DNA methylase N-4/N-6" evidence="9">
    <location>
        <begin position="20"/>
        <end position="227"/>
    </location>
</feature>
<keyword evidence="3 10" id="KW-0489">Methyltransferase</keyword>
<proteinExistence type="inferred from homology"/>
<evidence type="ECO:0000259" key="9">
    <source>
        <dbReference type="Pfam" id="PF01555"/>
    </source>
</evidence>
<dbReference type="GO" id="GO:0032259">
    <property type="term" value="P:methylation"/>
    <property type="evidence" value="ECO:0007669"/>
    <property type="project" value="UniProtKB-KW"/>
</dbReference>
<evidence type="ECO:0000256" key="7">
    <source>
        <dbReference type="ARBA" id="ARBA00023125"/>
    </source>
</evidence>
<dbReference type="PRINTS" id="PR00508">
    <property type="entry name" value="S21N4MTFRASE"/>
</dbReference>
<dbReference type="InterPro" id="IPR002941">
    <property type="entry name" value="DNA_methylase_N4/N6"/>
</dbReference>
<dbReference type="Gene3D" id="3.40.50.150">
    <property type="entry name" value="Vaccinia Virus protein VP39"/>
    <property type="match status" value="1"/>
</dbReference>
<evidence type="ECO:0000256" key="2">
    <source>
        <dbReference type="ARBA" id="ARBA00012185"/>
    </source>
</evidence>
<sequence>MFTLFHGDSRKLDLFGIKNIDLTVTSPPYFVGKQYEEYIKSFKEYFELLKLCFTQVIECTKEGGVVAVNIAHNPKVDTSSYLSVLLSSVGWEFREHIIWQKPSFSPRFGSFVQNPYSTYYKPNLIHEDILIYSKGEVVKRRENKIDIDWAKKYRNDIWEEKAQTKNVGHEAPYPVELVIPIIVLYSCEEDTVLDPFIGSGTTAIAATKLNRKCIGVELEEKYCKLTVERYRLNEHSYDASSKV</sequence>
<dbReference type="EMBL" id="MT144054">
    <property type="protein sequence ID" value="QJA47732.1"/>
    <property type="molecule type" value="Genomic_DNA"/>
</dbReference>
<dbReference type="GO" id="GO:0008170">
    <property type="term" value="F:N-methyltransferase activity"/>
    <property type="evidence" value="ECO:0007669"/>
    <property type="project" value="InterPro"/>
</dbReference>
<dbReference type="InterPro" id="IPR029063">
    <property type="entry name" value="SAM-dependent_MTases_sf"/>
</dbReference>
<dbReference type="AlphaFoldDB" id="A0A6H1ZJT2"/>
<comment type="catalytic activity">
    <reaction evidence="8">
        <text>a 2'-deoxycytidine in DNA + S-adenosyl-L-methionine = an N(4)-methyl-2'-deoxycytidine in DNA + S-adenosyl-L-homocysteine + H(+)</text>
        <dbReference type="Rhea" id="RHEA:16857"/>
        <dbReference type="Rhea" id="RHEA-COMP:11369"/>
        <dbReference type="Rhea" id="RHEA-COMP:13674"/>
        <dbReference type="ChEBI" id="CHEBI:15378"/>
        <dbReference type="ChEBI" id="CHEBI:57856"/>
        <dbReference type="ChEBI" id="CHEBI:59789"/>
        <dbReference type="ChEBI" id="CHEBI:85452"/>
        <dbReference type="ChEBI" id="CHEBI:137933"/>
        <dbReference type="EC" id="2.1.1.113"/>
    </reaction>
</comment>
<evidence type="ECO:0000313" key="10">
    <source>
        <dbReference type="EMBL" id="QJA47732.1"/>
    </source>
</evidence>
<evidence type="ECO:0000256" key="6">
    <source>
        <dbReference type="ARBA" id="ARBA00022747"/>
    </source>
</evidence>
<dbReference type="PROSITE" id="PS00093">
    <property type="entry name" value="N4_MTASE"/>
    <property type="match status" value="1"/>
</dbReference>
<name>A0A6H1ZJT2_9ZZZZ</name>